<feature type="compositionally biased region" description="Basic and acidic residues" evidence="1">
    <location>
        <begin position="523"/>
        <end position="532"/>
    </location>
</feature>
<dbReference type="Pfam" id="PF00078">
    <property type="entry name" value="RVT_1"/>
    <property type="match status" value="1"/>
</dbReference>
<dbReference type="OrthoDB" id="7700848at2759"/>
<feature type="domain" description="Reverse transcriptase" evidence="2">
    <location>
        <begin position="58"/>
        <end position="332"/>
    </location>
</feature>
<evidence type="ECO:0000259" key="2">
    <source>
        <dbReference type="PROSITE" id="PS50878"/>
    </source>
</evidence>
<gene>
    <name evidence="3" type="ORF">TBRA_LOCUS14400</name>
</gene>
<dbReference type="InterPro" id="IPR000477">
    <property type="entry name" value="RT_dom"/>
</dbReference>
<feature type="compositionally biased region" description="Basic and acidic residues" evidence="1">
    <location>
        <begin position="54"/>
        <end position="65"/>
    </location>
</feature>
<dbReference type="PROSITE" id="PS50878">
    <property type="entry name" value="RT_POL"/>
    <property type="match status" value="1"/>
</dbReference>
<feature type="region of interest" description="Disordered" evidence="1">
    <location>
        <begin position="45"/>
        <end position="80"/>
    </location>
</feature>
<dbReference type="PANTHER" id="PTHR19446">
    <property type="entry name" value="REVERSE TRANSCRIPTASES"/>
    <property type="match status" value="1"/>
</dbReference>
<evidence type="ECO:0000256" key="1">
    <source>
        <dbReference type="SAM" id="MobiDB-lite"/>
    </source>
</evidence>
<evidence type="ECO:0000313" key="4">
    <source>
        <dbReference type="Proteomes" id="UP000479190"/>
    </source>
</evidence>
<sequence>MLRFHPGPQKRWQRGSWPPLPVHATRLWPSQVDDAVVACCTGRQARSPTSGAHACEREGSPREDVVGQMKAPPKRAMPPQDVSYALPSRPVSTYAGASYATRSTRTPLYMLDTAGKILERIICDRLEATTESPGGLSDHQYSFRKGRSTINAIENVIATAREAIAGKRLNRGTKKYCAVVTLDVKNAFNSARWNNINAALHRMRTPEYLLRIVGSYLSARELDFDTDDGPESYRVTTGVPQESVLGPIPWNVMYDAVLHLNFGGNVKIVGFADDIALVAVAKHLWQIEYDLSPVIEQVRCALQELGLVTADHKTEALLITSRKKIETITITVGDCSISSSPCIRYLSLHIDARLRFDKHLRTVSEKAARDAGALAKIMPNTGGSRSSRRELYAHVIDSILLYGAPNWRCTTETQAYIRQAEAVHRRACLRVISGRAHVSYDATCAVGRGFDPHWANFRWRFFAWCGRARAEVERILLKKSETRTTLTRWRWMRLASLVDAWTNGSLEDRMMAPEARTSLTRLQHKEVSKTHWDSQGSAGSENHTQKMKLPCQPCHLPGGDRSENHTYKKALGSEF</sequence>
<protein>
    <recommendedName>
        <fullName evidence="2">Reverse transcriptase domain-containing protein</fullName>
    </recommendedName>
</protein>
<evidence type="ECO:0000313" key="3">
    <source>
        <dbReference type="EMBL" id="CAB0042803.1"/>
    </source>
</evidence>
<feature type="region of interest" description="Disordered" evidence="1">
    <location>
        <begin position="522"/>
        <end position="575"/>
    </location>
</feature>
<name>A0A6H5J0H8_9HYME</name>
<proteinExistence type="predicted"/>
<accession>A0A6H5J0H8</accession>
<dbReference type="AlphaFoldDB" id="A0A6H5J0H8"/>
<feature type="compositionally biased region" description="Polar residues" evidence="1">
    <location>
        <begin position="533"/>
        <end position="542"/>
    </location>
</feature>
<dbReference type="Proteomes" id="UP000479190">
    <property type="component" value="Unassembled WGS sequence"/>
</dbReference>
<reference evidence="3 4" key="1">
    <citation type="submission" date="2020-02" db="EMBL/GenBank/DDBJ databases">
        <authorList>
            <person name="Ferguson B K."/>
        </authorList>
    </citation>
    <scope>NUCLEOTIDE SEQUENCE [LARGE SCALE GENOMIC DNA]</scope>
</reference>
<organism evidence="3 4">
    <name type="scientific">Trichogramma brassicae</name>
    <dbReference type="NCBI Taxonomy" id="86971"/>
    <lineage>
        <taxon>Eukaryota</taxon>
        <taxon>Metazoa</taxon>
        <taxon>Ecdysozoa</taxon>
        <taxon>Arthropoda</taxon>
        <taxon>Hexapoda</taxon>
        <taxon>Insecta</taxon>
        <taxon>Pterygota</taxon>
        <taxon>Neoptera</taxon>
        <taxon>Endopterygota</taxon>
        <taxon>Hymenoptera</taxon>
        <taxon>Apocrita</taxon>
        <taxon>Proctotrupomorpha</taxon>
        <taxon>Chalcidoidea</taxon>
        <taxon>Trichogrammatidae</taxon>
        <taxon>Trichogramma</taxon>
    </lineage>
</organism>
<dbReference type="EMBL" id="CADCXV010001222">
    <property type="protein sequence ID" value="CAB0042803.1"/>
    <property type="molecule type" value="Genomic_DNA"/>
</dbReference>
<keyword evidence="4" id="KW-1185">Reference proteome</keyword>
<dbReference type="CDD" id="cd01650">
    <property type="entry name" value="RT_nLTR_like"/>
    <property type="match status" value="1"/>
</dbReference>